<organism evidence="4 5">
    <name type="scientific">Papaver somniferum</name>
    <name type="common">Opium poppy</name>
    <dbReference type="NCBI Taxonomy" id="3469"/>
    <lineage>
        <taxon>Eukaryota</taxon>
        <taxon>Viridiplantae</taxon>
        <taxon>Streptophyta</taxon>
        <taxon>Embryophyta</taxon>
        <taxon>Tracheophyta</taxon>
        <taxon>Spermatophyta</taxon>
        <taxon>Magnoliopsida</taxon>
        <taxon>Ranunculales</taxon>
        <taxon>Papaveraceae</taxon>
        <taxon>Papaveroideae</taxon>
        <taxon>Papaver</taxon>
    </lineage>
</organism>
<evidence type="ECO:0000313" key="4">
    <source>
        <dbReference type="EMBL" id="RZC46520.1"/>
    </source>
</evidence>
<dbReference type="EMBL" id="CM010715">
    <property type="protein sequence ID" value="RZC46520.1"/>
    <property type="molecule type" value="Genomic_DNA"/>
</dbReference>
<evidence type="ECO:0000313" key="5">
    <source>
        <dbReference type="Proteomes" id="UP000316621"/>
    </source>
</evidence>
<reference evidence="4 5" key="1">
    <citation type="journal article" date="2018" name="Science">
        <title>The opium poppy genome and morphinan production.</title>
        <authorList>
            <person name="Guo L."/>
            <person name="Winzer T."/>
            <person name="Yang X."/>
            <person name="Li Y."/>
            <person name="Ning Z."/>
            <person name="He Z."/>
            <person name="Teodor R."/>
            <person name="Lu Y."/>
            <person name="Bowser T.A."/>
            <person name="Graham I.A."/>
            <person name="Ye K."/>
        </authorList>
    </citation>
    <scope>NUCLEOTIDE SEQUENCE [LARGE SCALE GENOMIC DNA]</scope>
    <source>
        <strain evidence="5">cv. HN1</strain>
        <tissue evidence="4">Leaves</tissue>
    </source>
</reference>
<sequence length="76" mass="8136">MSSCGNCDCSDKNNCVKKGNSFGIEIIETEMSYDNFAVSGAEGDCKCGPSCTCTDCKCVIRFPGNMDSYGYFVAVN</sequence>
<keyword evidence="3" id="KW-0480">Metal-thiolate cluster</keyword>
<evidence type="ECO:0000256" key="3">
    <source>
        <dbReference type="ARBA" id="ARBA00022851"/>
    </source>
</evidence>
<proteinExistence type="inferred from homology"/>
<dbReference type="AlphaFoldDB" id="A0A4Y7IFI3"/>
<keyword evidence="5" id="KW-1185">Reference proteome</keyword>
<dbReference type="GO" id="GO:0006878">
    <property type="term" value="P:intracellular copper ion homeostasis"/>
    <property type="evidence" value="ECO:0007669"/>
    <property type="project" value="InterPro"/>
</dbReference>
<dbReference type="Gramene" id="RZC46520">
    <property type="protein sequence ID" value="RZC46520"/>
    <property type="gene ID" value="C5167_039471"/>
</dbReference>
<dbReference type="GO" id="GO:0008270">
    <property type="term" value="F:zinc ion binding"/>
    <property type="evidence" value="ECO:0007669"/>
    <property type="project" value="InterPro"/>
</dbReference>
<accession>A0A4Y7IFI3</accession>
<evidence type="ECO:0000256" key="2">
    <source>
        <dbReference type="ARBA" id="ARBA00022723"/>
    </source>
</evidence>
<keyword evidence="2" id="KW-0479">Metal-binding</keyword>
<gene>
    <name evidence="4" type="ORF">C5167_039471</name>
</gene>
<dbReference type="PANTHER" id="PTHR33357:SF3">
    <property type="entry name" value="METALLOTHIONEIN-LIKE PROTEIN 3"/>
    <property type="match status" value="1"/>
</dbReference>
<dbReference type="Proteomes" id="UP000316621">
    <property type="component" value="Chromosome 1"/>
</dbReference>
<dbReference type="OMA" id="FEYEMET"/>
<evidence type="ECO:0000256" key="1">
    <source>
        <dbReference type="ARBA" id="ARBA00005802"/>
    </source>
</evidence>
<dbReference type="PANTHER" id="PTHR33357">
    <property type="entry name" value="METALLOTHIONEIN-LIKE PROTEIN 3"/>
    <property type="match status" value="1"/>
</dbReference>
<dbReference type="InterPro" id="IPR044671">
    <property type="entry name" value="MT3"/>
</dbReference>
<comment type="similarity">
    <text evidence="1">Belongs to the metallothionein superfamily. Type 15 family.</text>
</comment>
<dbReference type="GO" id="GO:0005507">
    <property type="term" value="F:copper ion binding"/>
    <property type="evidence" value="ECO:0007669"/>
    <property type="project" value="InterPro"/>
</dbReference>
<name>A0A4Y7IFI3_PAPSO</name>
<dbReference type="STRING" id="3469.A0A4Y7IFI3"/>
<protein>
    <recommendedName>
        <fullName evidence="6">Metallothionein-like protein</fullName>
    </recommendedName>
</protein>
<evidence type="ECO:0008006" key="6">
    <source>
        <dbReference type="Google" id="ProtNLM"/>
    </source>
</evidence>